<feature type="domain" description="ABC transmembrane type-1" evidence="8">
    <location>
        <begin position="69"/>
        <end position="258"/>
    </location>
</feature>
<dbReference type="SUPFAM" id="SSF161098">
    <property type="entry name" value="MetI-like"/>
    <property type="match status" value="1"/>
</dbReference>
<dbReference type="Proteomes" id="UP000198806">
    <property type="component" value="Unassembled WGS sequence"/>
</dbReference>
<dbReference type="PANTHER" id="PTHR43744">
    <property type="entry name" value="ABC TRANSPORTER PERMEASE PROTEIN MG189-RELATED-RELATED"/>
    <property type="match status" value="1"/>
</dbReference>
<reference evidence="9 10" key="1">
    <citation type="submission" date="2016-10" db="EMBL/GenBank/DDBJ databases">
        <authorList>
            <person name="de Groot N.N."/>
        </authorList>
    </citation>
    <scope>NUCLEOTIDE SEQUENCE [LARGE SCALE GENOMIC DNA]</scope>
    <source>
        <strain evidence="9 10">DSM 1283</strain>
    </source>
</reference>
<dbReference type="GO" id="GO:0055085">
    <property type="term" value="P:transmembrane transport"/>
    <property type="evidence" value="ECO:0007669"/>
    <property type="project" value="InterPro"/>
</dbReference>
<keyword evidence="4 7" id="KW-0812">Transmembrane</keyword>
<keyword evidence="6 7" id="KW-0472">Membrane</keyword>
<protein>
    <submittedName>
        <fullName evidence="9">Carbohydrate ABC transporter membrane protein 2, CUT1 family</fullName>
    </submittedName>
</protein>
<evidence type="ECO:0000313" key="9">
    <source>
        <dbReference type="EMBL" id="SFO37481.1"/>
    </source>
</evidence>
<dbReference type="AlphaFoldDB" id="A0A1I5GPJ7"/>
<dbReference type="InterPro" id="IPR000515">
    <property type="entry name" value="MetI-like"/>
</dbReference>
<name>A0A1I5GPJ7_9FIRM</name>
<comment type="similarity">
    <text evidence="7">Belongs to the binding-protein-dependent transport system permease family.</text>
</comment>
<dbReference type="GO" id="GO:0005886">
    <property type="term" value="C:plasma membrane"/>
    <property type="evidence" value="ECO:0007669"/>
    <property type="project" value="UniProtKB-SubCell"/>
</dbReference>
<dbReference type="Pfam" id="PF00528">
    <property type="entry name" value="BPD_transp_1"/>
    <property type="match status" value="1"/>
</dbReference>
<evidence type="ECO:0000259" key="8">
    <source>
        <dbReference type="PROSITE" id="PS50928"/>
    </source>
</evidence>
<dbReference type="InterPro" id="IPR035906">
    <property type="entry name" value="MetI-like_sf"/>
</dbReference>
<evidence type="ECO:0000256" key="7">
    <source>
        <dbReference type="RuleBase" id="RU363032"/>
    </source>
</evidence>
<feature type="transmembrane region" description="Helical" evidence="7">
    <location>
        <begin position="192"/>
        <end position="213"/>
    </location>
</feature>
<evidence type="ECO:0000256" key="5">
    <source>
        <dbReference type="ARBA" id="ARBA00022989"/>
    </source>
</evidence>
<evidence type="ECO:0000256" key="1">
    <source>
        <dbReference type="ARBA" id="ARBA00004651"/>
    </source>
</evidence>
<organism evidence="9 10">
    <name type="scientific">Anaerocolumna aminovalerica</name>
    <dbReference type="NCBI Taxonomy" id="1527"/>
    <lineage>
        <taxon>Bacteria</taxon>
        <taxon>Bacillati</taxon>
        <taxon>Bacillota</taxon>
        <taxon>Clostridia</taxon>
        <taxon>Lachnospirales</taxon>
        <taxon>Lachnospiraceae</taxon>
        <taxon>Anaerocolumna</taxon>
    </lineage>
</organism>
<comment type="subcellular location">
    <subcellularLocation>
        <location evidence="1 7">Cell membrane</location>
        <topology evidence="1 7">Multi-pass membrane protein</topology>
    </subcellularLocation>
</comment>
<feature type="transmembrane region" description="Helical" evidence="7">
    <location>
        <begin position="106"/>
        <end position="127"/>
    </location>
</feature>
<accession>A0A1I5GPJ7</accession>
<dbReference type="CDD" id="cd06261">
    <property type="entry name" value="TM_PBP2"/>
    <property type="match status" value="1"/>
</dbReference>
<evidence type="ECO:0000256" key="3">
    <source>
        <dbReference type="ARBA" id="ARBA00022475"/>
    </source>
</evidence>
<keyword evidence="2 7" id="KW-0813">Transport</keyword>
<evidence type="ECO:0000256" key="4">
    <source>
        <dbReference type="ARBA" id="ARBA00022692"/>
    </source>
</evidence>
<dbReference type="PANTHER" id="PTHR43744:SF12">
    <property type="entry name" value="ABC TRANSPORTER PERMEASE PROTEIN MG189-RELATED"/>
    <property type="match status" value="1"/>
</dbReference>
<dbReference type="Gene3D" id="1.10.3720.10">
    <property type="entry name" value="MetI-like"/>
    <property type="match status" value="1"/>
</dbReference>
<feature type="transmembrane region" description="Helical" evidence="7">
    <location>
        <begin position="68"/>
        <end position="94"/>
    </location>
</feature>
<feature type="transmembrane region" description="Helical" evidence="7">
    <location>
        <begin position="133"/>
        <end position="153"/>
    </location>
</feature>
<dbReference type="PROSITE" id="PS50928">
    <property type="entry name" value="ABC_TM1"/>
    <property type="match status" value="1"/>
</dbReference>
<evidence type="ECO:0000256" key="2">
    <source>
        <dbReference type="ARBA" id="ARBA00022448"/>
    </source>
</evidence>
<gene>
    <name evidence="9" type="ORF">SAMN04489757_12111</name>
</gene>
<dbReference type="STRING" id="1527.SAMN04489757_12111"/>
<feature type="transmembrane region" description="Helical" evidence="7">
    <location>
        <begin position="233"/>
        <end position="258"/>
    </location>
</feature>
<evidence type="ECO:0000313" key="10">
    <source>
        <dbReference type="Proteomes" id="UP000198806"/>
    </source>
</evidence>
<keyword evidence="5 7" id="KW-1133">Transmembrane helix</keyword>
<sequence>MKTKKNNVVVYIMLILGAIVMIIPFVWMTIVAFTNQDITYNMTFKNVINAWSLDNFKNIFTSYNTGRYLFNSMFVAIVTTLGQILICSMSGFVFARIDFKHKDKIFLLYLATMMIPIQATIIPQYILMNKMNLINTFTALVLPGMFSAFGTFLMRQHFANIPKALEEAACLDGAGFIRVFFQVMLPLAKPGISVLAVTGFMAAWNDFLWPLLVSSDDTHTTLPLFLSQLQGRWYVNWSELMAATLISVIPILIVYLFAQRYFIEGIQNTGIK</sequence>
<keyword evidence="3" id="KW-1003">Cell membrane</keyword>
<dbReference type="EMBL" id="FOWD01000021">
    <property type="protein sequence ID" value="SFO37481.1"/>
    <property type="molecule type" value="Genomic_DNA"/>
</dbReference>
<evidence type="ECO:0000256" key="6">
    <source>
        <dbReference type="ARBA" id="ARBA00023136"/>
    </source>
</evidence>
<feature type="transmembrane region" description="Helical" evidence="7">
    <location>
        <begin position="9"/>
        <end position="33"/>
    </location>
</feature>
<proteinExistence type="inferred from homology"/>
<keyword evidence="10" id="KW-1185">Reference proteome</keyword>